<keyword evidence="1" id="KW-0812">Transmembrane</keyword>
<keyword evidence="3" id="KW-1185">Reference proteome</keyword>
<evidence type="ECO:0000313" key="3">
    <source>
        <dbReference type="Proteomes" id="UP000075902"/>
    </source>
</evidence>
<dbReference type="VEuPathDB" id="VectorBase:AMEC012289"/>
<feature type="transmembrane region" description="Helical" evidence="1">
    <location>
        <begin position="155"/>
        <end position="176"/>
    </location>
</feature>
<protein>
    <recommendedName>
        <fullName evidence="4">Transmembrane protein</fullName>
    </recommendedName>
</protein>
<name>A0A182U1P7_9DIPT</name>
<proteinExistence type="predicted"/>
<feature type="transmembrane region" description="Helical" evidence="1">
    <location>
        <begin position="110"/>
        <end position="135"/>
    </location>
</feature>
<keyword evidence="1" id="KW-1133">Transmembrane helix</keyword>
<organism evidence="2 3">
    <name type="scientific">Anopheles melas</name>
    <dbReference type="NCBI Taxonomy" id="34690"/>
    <lineage>
        <taxon>Eukaryota</taxon>
        <taxon>Metazoa</taxon>
        <taxon>Ecdysozoa</taxon>
        <taxon>Arthropoda</taxon>
        <taxon>Hexapoda</taxon>
        <taxon>Insecta</taxon>
        <taxon>Pterygota</taxon>
        <taxon>Neoptera</taxon>
        <taxon>Endopterygota</taxon>
        <taxon>Diptera</taxon>
        <taxon>Nematocera</taxon>
        <taxon>Culicoidea</taxon>
        <taxon>Culicidae</taxon>
        <taxon>Anophelinae</taxon>
        <taxon>Anopheles</taxon>
    </lineage>
</organism>
<dbReference type="AlphaFoldDB" id="A0A182U1P7"/>
<keyword evidence="1" id="KW-0472">Membrane</keyword>
<accession>A0A182U1P7</accession>
<dbReference type="Proteomes" id="UP000075902">
    <property type="component" value="Unassembled WGS sequence"/>
</dbReference>
<sequence length="195" mass="22378">MAETYEEYEETHHVTRKSVTTFKIEEVSNRKLTFGLHPSRNASRCTVSLRRRIPPAWMCFNAATAAYLPLPPRLLQKSRSALRLRTLQPLPIHCVVFIFKRARVSLPHSVFYFIFLFGFIRDPPPLPSFLLTFIFPTKTTVGYFSRLCARRVVPWGLSVPVCIFLLSLCTFSSAFLRRFGVAPGGRICRADRVSH</sequence>
<evidence type="ECO:0000256" key="1">
    <source>
        <dbReference type="SAM" id="Phobius"/>
    </source>
</evidence>
<reference evidence="2" key="2">
    <citation type="submission" date="2020-05" db="UniProtKB">
        <authorList>
            <consortium name="EnsemblMetazoa"/>
        </authorList>
    </citation>
    <scope>IDENTIFICATION</scope>
    <source>
        <strain evidence="2">CM1001059</strain>
    </source>
</reference>
<dbReference type="EnsemblMetazoa" id="AMEC012289-RA">
    <property type="protein sequence ID" value="AMEC012289-PA"/>
    <property type="gene ID" value="AMEC012289"/>
</dbReference>
<evidence type="ECO:0008006" key="4">
    <source>
        <dbReference type="Google" id="ProtNLM"/>
    </source>
</evidence>
<evidence type="ECO:0000313" key="2">
    <source>
        <dbReference type="EnsemblMetazoa" id="AMEC012289-PA"/>
    </source>
</evidence>
<reference evidence="3" key="1">
    <citation type="submission" date="2014-01" db="EMBL/GenBank/DDBJ databases">
        <title>The Genome Sequence of Anopheles melas CM1001059_A (V2).</title>
        <authorList>
            <consortium name="The Broad Institute Genomics Platform"/>
            <person name="Neafsey D.E."/>
            <person name="Besansky N."/>
            <person name="Howell P."/>
            <person name="Walton C."/>
            <person name="Young S.K."/>
            <person name="Zeng Q."/>
            <person name="Gargeya S."/>
            <person name="Fitzgerald M."/>
            <person name="Haas B."/>
            <person name="Abouelleil A."/>
            <person name="Allen A.W."/>
            <person name="Alvarado L."/>
            <person name="Arachchi H.M."/>
            <person name="Berlin A.M."/>
            <person name="Chapman S.B."/>
            <person name="Gainer-Dewar J."/>
            <person name="Goldberg J."/>
            <person name="Griggs A."/>
            <person name="Gujja S."/>
            <person name="Hansen M."/>
            <person name="Howarth C."/>
            <person name="Imamovic A."/>
            <person name="Ireland A."/>
            <person name="Larimer J."/>
            <person name="McCowan C."/>
            <person name="Murphy C."/>
            <person name="Pearson M."/>
            <person name="Poon T.W."/>
            <person name="Priest M."/>
            <person name="Roberts A."/>
            <person name="Saif S."/>
            <person name="Shea T."/>
            <person name="Sisk P."/>
            <person name="Sykes S."/>
            <person name="Wortman J."/>
            <person name="Nusbaum C."/>
            <person name="Birren B."/>
        </authorList>
    </citation>
    <scope>NUCLEOTIDE SEQUENCE [LARGE SCALE GENOMIC DNA]</scope>
    <source>
        <strain evidence="3">CM1001059</strain>
    </source>
</reference>